<gene>
    <name evidence="4" type="ORF">CBR_g32436</name>
</gene>
<dbReference type="PANTHER" id="PTHR37984:SF5">
    <property type="entry name" value="PROTEIN NYNRIN-LIKE"/>
    <property type="match status" value="1"/>
</dbReference>
<evidence type="ECO:0000256" key="2">
    <source>
        <dbReference type="SAM" id="MobiDB-lite"/>
    </source>
</evidence>
<dbReference type="InterPro" id="IPR012337">
    <property type="entry name" value="RNaseH-like_sf"/>
</dbReference>
<dbReference type="GO" id="GO:0003676">
    <property type="term" value="F:nucleic acid binding"/>
    <property type="evidence" value="ECO:0007669"/>
    <property type="project" value="InterPro"/>
</dbReference>
<dbReference type="InterPro" id="IPR001584">
    <property type="entry name" value="Integrase_cat-core"/>
</dbReference>
<feature type="coiled-coil region" evidence="1">
    <location>
        <begin position="367"/>
        <end position="425"/>
    </location>
</feature>
<comment type="caution">
    <text evidence="4">The sequence shown here is derived from an EMBL/GenBank/DDBJ whole genome shotgun (WGS) entry which is preliminary data.</text>
</comment>
<feature type="compositionally biased region" description="Basic and acidic residues" evidence="2">
    <location>
        <begin position="454"/>
        <end position="473"/>
    </location>
</feature>
<dbReference type="Proteomes" id="UP000265515">
    <property type="component" value="Unassembled WGS sequence"/>
</dbReference>
<evidence type="ECO:0000256" key="1">
    <source>
        <dbReference type="SAM" id="Coils"/>
    </source>
</evidence>
<feature type="domain" description="Integrase catalytic" evidence="3">
    <location>
        <begin position="1"/>
        <end position="151"/>
    </location>
</feature>
<dbReference type="Gene3D" id="3.30.420.10">
    <property type="entry name" value="Ribonuclease H-like superfamily/Ribonuclease H"/>
    <property type="match status" value="1"/>
</dbReference>
<evidence type="ECO:0000313" key="4">
    <source>
        <dbReference type="EMBL" id="GBG62853.1"/>
    </source>
</evidence>
<proteinExistence type="predicted"/>
<organism evidence="4 5">
    <name type="scientific">Chara braunii</name>
    <name type="common">Braun's stonewort</name>
    <dbReference type="NCBI Taxonomy" id="69332"/>
    <lineage>
        <taxon>Eukaryota</taxon>
        <taxon>Viridiplantae</taxon>
        <taxon>Streptophyta</taxon>
        <taxon>Charophyceae</taxon>
        <taxon>Charales</taxon>
        <taxon>Characeae</taxon>
        <taxon>Chara</taxon>
    </lineage>
</organism>
<feature type="region of interest" description="Disordered" evidence="2">
    <location>
        <begin position="453"/>
        <end position="473"/>
    </location>
</feature>
<feature type="region of interest" description="Disordered" evidence="2">
    <location>
        <begin position="571"/>
        <end position="636"/>
    </location>
</feature>
<keyword evidence="1" id="KW-0175">Coiled coil</keyword>
<dbReference type="EMBL" id="BFEA01000032">
    <property type="protein sequence ID" value="GBG62853.1"/>
    <property type="molecule type" value="Genomic_DNA"/>
</dbReference>
<dbReference type="InterPro" id="IPR050951">
    <property type="entry name" value="Retrovirus_Pol_polyprotein"/>
</dbReference>
<dbReference type="PANTHER" id="PTHR37984">
    <property type="entry name" value="PROTEIN CBG26694"/>
    <property type="match status" value="1"/>
</dbReference>
<dbReference type="InterPro" id="IPR036397">
    <property type="entry name" value="RNaseH_sf"/>
</dbReference>
<dbReference type="PROSITE" id="PS50994">
    <property type="entry name" value="INTEGRASE"/>
    <property type="match status" value="1"/>
</dbReference>
<dbReference type="Gramene" id="GBG62853">
    <property type="protein sequence ID" value="GBG62853"/>
    <property type="gene ID" value="CBR_g32436"/>
</dbReference>
<protein>
    <recommendedName>
        <fullName evidence="3">Integrase catalytic domain-containing protein</fullName>
    </recommendedName>
</protein>
<feature type="compositionally biased region" description="Basic and acidic residues" evidence="2">
    <location>
        <begin position="571"/>
        <end position="590"/>
    </location>
</feature>
<keyword evidence="5" id="KW-1185">Reference proteome</keyword>
<dbReference type="SUPFAM" id="SSF53098">
    <property type="entry name" value="Ribonuclease H-like"/>
    <property type="match status" value="1"/>
</dbReference>
<dbReference type="GO" id="GO:0015074">
    <property type="term" value="P:DNA integration"/>
    <property type="evidence" value="ECO:0007669"/>
    <property type="project" value="InterPro"/>
</dbReference>
<reference evidence="4 5" key="1">
    <citation type="journal article" date="2018" name="Cell">
        <title>The Chara Genome: Secondary Complexity and Implications for Plant Terrestrialization.</title>
        <authorList>
            <person name="Nishiyama T."/>
            <person name="Sakayama H."/>
            <person name="Vries J.D."/>
            <person name="Buschmann H."/>
            <person name="Saint-Marcoux D."/>
            <person name="Ullrich K.K."/>
            <person name="Haas F.B."/>
            <person name="Vanderstraeten L."/>
            <person name="Becker D."/>
            <person name="Lang D."/>
            <person name="Vosolsobe S."/>
            <person name="Rombauts S."/>
            <person name="Wilhelmsson P.K.I."/>
            <person name="Janitza P."/>
            <person name="Kern R."/>
            <person name="Heyl A."/>
            <person name="Rumpler F."/>
            <person name="Villalobos L.I.A.C."/>
            <person name="Clay J.M."/>
            <person name="Skokan R."/>
            <person name="Toyoda A."/>
            <person name="Suzuki Y."/>
            <person name="Kagoshima H."/>
            <person name="Schijlen E."/>
            <person name="Tajeshwar N."/>
            <person name="Catarino B."/>
            <person name="Hetherington A.J."/>
            <person name="Saltykova A."/>
            <person name="Bonnot C."/>
            <person name="Breuninger H."/>
            <person name="Symeonidi A."/>
            <person name="Radhakrishnan G.V."/>
            <person name="Van Nieuwerburgh F."/>
            <person name="Deforce D."/>
            <person name="Chang C."/>
            <person name="Karol K.G."/>
            <person name="Hedrich R."/>
            <person name="Ulvskov P."/>
            <person name="Glockner G."/>
            <person name="Delwiche C.F."/>
            <person name="Petrasek J."/>
            <person name="Van de Peer Y."/>
            <person name="Friml J."/>
            <person name="Beilby M."/>
            <person name="Dolan L."/>
            <person name="Kohara Y."/>
            <person name="Sugano S."/>
            <person name="Fujiyama A."/>
            <person name="Delaux P.-M."/>
            <person name="Quint M."/>
            <person name="TheiBen G."/>
            <person name="Hagemann M."/>
            <person name="Harholt J."/>
            <person name="Dunand C."/>
            <person name="Zachgo S."/>
            <person name="Langdale J."/>
            <person name="Maumus F."/>
            <person name="Straeten D.V.D."/>
            <person name="Gould S.B."/>
            <person name="Rensing S.A."/>
        </authorList>
    </citation>
    <scope>NUCLEOTIDE SEQUENCE [LARGE SCALE GENOMIC DNA]</scope>
    <source>
        <strain evidence="4 5">S276</strain>
    </source>
</reference>
<name>A0A388JYS0_CHABU</name>
<accession>A0A388JYS0</accession>
<evidence type="ECO:0000259" key="3">
    <source>
        <dbReference type="PROSITE" id="PS50994"/>
    </source>
</evidence>
<dbReference type="OrthoDB" id="5554229at2759"/>
<dbReference type="AlphaFoldDB" id="A0A388JYS0"/>
<feature type="coiled-coil region" evidence="1">
    <location>
        <begin position="474"/>
        <end position="518"/>
    </location>
</feature>
<sequence length="649" mass="74491">MDITVLFPKHKIGVDGILAVVDRLTKFAMFLPCRYHAKAPESVEVLYADWIRTKGYPKEIVCDRDTRFMFDFWLALIKRWGSFLKPSSVRHPQIDGQTERAHHTAQVLLRTLIRPDQKHWVERLPDVELDYNSSIHPAIGMSPFEFEHGSPVTSSLDTIIPRTAGSGDHLLFLSRMQKLLLKAHDQMAKTQQRMSQQANRQHLLCPFRAGDLVSVSAAEFNLEQDISRKLLPKWMGPWPVVAPAGDAPGGPSFTIQVPARLPVYPLFHCSKLALYTPAEHDDFLARRSQDPSSMDSFQEVGDIISQRRYSNRPTEYLVHFAHCTHKVDHWLTHAELQATTPNVLACYERKMQGKPVSSAPRGEIRTCGQVENRRQQMLARLRQLRTELHGASPDAEQHVRSQFDLRAAESELEQAETAVHMLEVSSRVQQIIDRGRITLDQYVAEQLAKIAGDMPKEEERGERSEKKEEPELSEKIMEGNIKRLEDALNAERKKMEDYQRKKKEKEQHERKVGEIRQRFHFDGTETDPASVLNTMMAYLAHLEMKIDNNTVELQTMTRLVKIKKKVVIEEGGKGKEEKESQEKLMKDAMKIKQVTSETPETSKKQSEEPAKEPTKTELAKEAEKPKKKEKVKMKLSFTYNNKKGENLLL</sequence>
<evidence type="ECO:0000313" key="5">
    <source>
        <dbReference type="Proteomes" id="UP000265515"/>
    </source>
</evidence>
<feature type="compositionally biased region" description="Basic and acidic residues" evidence="2">
    <location>
        <begin position="600"/>
        <end position="626"/>
    </location>
</feature>